<dbReference type="InterPro" id="IPR036736">
    <property type="entry name" value="ACP-like_sf"/>
</dbReference>
<reference evidence="5 6" key="2">
    <citation type="journal article" date="2010" name="Stand. Genomic Sci.">
        <title>Complete genome sequence of Kribbella flavida type strain (IFO 14399).</title>
        <authorList>
            <person name="Pukall R."/>
            <person name="Lapidus A."/>
            <person name="Glavina Del Rio T."/>
            <person name="Copeland A."/>
            <person name="Tice H."/>
            <person name="Cheng J.-F."/>
            <person name="Lucas S."/>
            <person name="Chen F."/>
            <person name="Nolan M."/>
            <person name="LaButti K."/>
            <person name="Pati A."/>
            <person name="Ivanova N."/>
            <person name="Mavrommatis K."/>
            <person name="Mikhailova N."/>
            <person name="Pitluck S."/>
            <person name="Bruce D."/>
            <person name="Goodwin L."/>
            <person name="Land M."/>
            <person name="Hauser L."/>
            <person name="Chang Y.-J."/>
            <person name="Jeffries C.D."/>
            <person name="Chen A."/>
            <person name="Palaniappan K."/>
            <person name="Chain P."/>
            <person name="Rohde M."/>
            <person name="Goeker M."/>
            <person name="Bristow J."/>
            <person name="Eisen J.A."/>
            <person name="Markowitz V."/>
            <person name="Hugenholtz P."/>
            <person name="Kyrpides N.C."/>
            <person name="Klenk H.-P."/>
            <person name="Brettin T."/>
        </authorList>
    </citation>
    <scope>NUCLEOTIDE SEQUENCE [LARGE SCALE GENOMIC DNA]</scope>
    <source>
        <strain evidence="6">DSM 17836 / JCM 10339 / NBRC 14399</strain>
    </source>
</reference>
<dbReference type="eggNOG" id="COG1020">
    <property type="taxonomic scope" value="Bacteria"/>
</dbReference>
<dbReference type="Pfam" id="PF00550">
    <property type="entry name" value="PP-binding"/>
    <property type="match status" value="1"/>
</dbReference>
<dbReference type="EMBL" id="CP001736">
    <property type="protein sequence ID" value="ADB33172.1"/>
    <property type="molecule type" value="Genomic_DNA"/>
</dbReference>
<dbReference type="Pfam" id="PF00501">
    <property type="entry name" value="AMP-binding"/>
    <property type="match status" value="1"/>
</dbReference>
<dbReference type="GO" id="GO:0008610">
    <property type="term" value="P:lipid biosynthetic process"/>
    <property type="evidence" value="ECO:0007669"/>
    <property type="project" value="UniProtKB-ARBA"/>
</dbReference>
<gene>
    <name evidence="5" type="ordered locus">Kfla_4125</name>
</gene>
<dbReference type="GO" id="GO:0031177">
    <property type="term" value="F:phosphopantetheine binding"/>
    <property type="evidence" value="ECO:0007669"/>
    <property type="project" value="InterPro"/>
</dbReference>
<keyword evidence="3" id="KW-0597">Phosphoprotein</keyword>
<dbReference type="CDD" id="cd05930">
    <property type="entry name" value="A_NRPS"/>
    <property type="match status" value="1"/>
</dbReference>
<dbReference type="InterPro" id="IPR045851">
    <property type="entry name" value="AMP-bd_C_sf"/>
</dbReference>
<dbReference type="InterPro" id="IPR000873">
    <property type="entry name" value="AMP-dep_synth/lig_dom"/>
</dbReference>
<dbReference type="Gene3D" id="3.30.300.30">
    <property type="match status" value="1"/>
</dbReference>
<dbReference type="PROSITE" id="PS00455">
    <property type="entry name" value="AMP_BINDING"/>
    <property type="match status" value="1"/>
</dbReference>
<dbReference type="NCBIfam" id="TIGR01733">
    <property type="entry name" value="AA-adenyl-dom"/>
    <property type="match status" value="1"/>
</dbReference>
<dbReference type="InterPro" id="IPR001242">
    <property type="entry name" value="Condensation_dom"/>
</dbReference>
<dbReference type="KEGG" id="kfl:Kfla_4125"/>
<dbReference type="Gene3D" id="3.30.559.30">
    <property type="entry name" value="Nonribosomal peptide synthetase, condensation domain"/>
    <property type="match status" value="1"/>
</dbReference>
<dbReference type="SUPFAM" id="SSF47336">
    <property type="entry name" value="ACP-like"/>
    <property type="match status" value="1"/>
</dbReference>
<reference evidence="6" key="1">
    <citation type="submission" date="2009-09" db="EMBL/GenBank/DDBJ databases">
        <title>The complete genome of Kribbella flavida DSM 17836.</title>
        <authorList>
            <consortium name="US DOE Joint Genome Institute (JGI-PGF)"/>
            <person name="Lucas S."/>
            <person name="Copeland A."/>
            <person name="Lapidus A."/>
            <person name="Glavina del Rio T."/>
            <person name="Dalin E."/>
            <person name="Tice H."/>
            <person name="Bruce D."/>
            <person name="Goodwin L."/>
            <person name="Pitluck S."/>
            <person name="Kyrpides N."/>
            <person name="Mavromatis K."/>
            <person name="Ivanova N."/>
            <person name="Saunders E."/>
            <person name="Brettin T."/>
            <person name="Detter J.C."/>
            <person name="Han C."/>
            <person name="Larimer F."/>
            <person name="Land M."/>
            <person name="Hauser L."/>
            <person name="Markowitz V."/>
            <person name="Cheng J.-F."/>
            <person name="Hugenholtz P."/>
            <person name="Woyke T."/>
            <person name="Wu D."/>
            <person name="Pukall R."/>
            <person name="Klenk H.-P."/>
            <person name="Eisen J.A."/>
        </authorList>
    </citation>
    <scope>NUCLEOTIDE SEQUENCE [LARGE SCALE GENOMIC DNA]</scope>
    <source>
        <strain evidence="6">DSM 17836 / JCM 10339 / NBRC 14399</strain>
    </source>
</reference>
<evidence type="ECO:0000256" key="1">
    <source>
        <dbReference type="ARBA" id="ARBA00001957"/>
    </source>
</evidence>
<dbReference type="PANTHER" id="PTHR45527">
    <property type="entry name" value="NONRIBOSOMAL PEPTIDE SYNTHETASE"/>
    <property type="match status" value="1"/>
</dbReference>
<dbReference type="FunFam" id="3.40.50.12780:FF:000012">
    <property type="entry name" value="Non-ribosomal peptide synthetase"/>
    <property type="match status" value="1"/>
</dbReference>
<sequence>MTISVEAPESRLRVRIDRLPADRRERFLEVLRGGRPGLVPAGSVTPSPLQAALLGSDRPVAVSAFALRLGGELDQDALCQAWSAVVQNHDALRLQITPELMLEAAGDSEPQLELVACSNATEAIDDFLSESVGPGARARLLVVSPTEQVLLFSASQVLVDRPALQVVLDDLLGRLGPAEAVPDGLSAVAHARRTAAQLTLRRREELVATWASRLADRSALALDLGESGGSEPIWRRASAPLSPAAATALETLATKWAVQPATIVLGAFAELLRRYGGSRHGLIGVVSDGREQAQLRLVGSLADTLPLPLDLEPAMTPADLVRHVAENLVAAEGAAALPAPADAVGAEPMQIVFDPTPGLHVAQLPGIAAEILPVPLDRSAAGHLRLLFPGDGHLLIEHRTDVIGQDTADELLLRLSHLIAQFVDAGSIGELRTMTADDEASLIRRGSGRIRSVPPATVHAWFADRAARTPEAIAVTVAGEQSTYGDLDAAANRLARVLLDRGVSEGDLVAVDLSRGIAQVTALLAVLKAGAAFLPLDPSHPAQRRSALLEDAAPAAVIGSAAGLAELDTVGGRLSVAVDEVELDTVSAEDPGCASGDLAYVMYTSGSTGTPKGVQISHRAVVHFVAAVSDLFGLTPADRVLGYAAPTFDVSVFETFAALLNGARLVVATPDERLDLDLLHRLLRDHRVTVTDLPPSVMALLDPTELPELRVTFVGGEAFPGELVNRWAPGRRFFNGYGPTECTVTMVVHECFAPATSSPPIGLPIDNHVAHVLDDAMRPVPYGVPGELVIGGAGLAQGYLGRPELTAAKFVADPFGTAGGRLYRTGDLVRRRRDGEIVFLGRLDRQLKIRGVRIEPAEVEEALAGLPDVTQAAVDVWVDPVGQRHLVAWVARPVTGADEQELRRLLGQRLPAALVPDFVVLLDRLPLTVSGKVDRAALPAPLVDALADPAADPERALTETERILAEELIGPMLGREQIPVDANFFAIGGSSLQAAQLISAIRRRFGVEAGVADFFRDATVSGLSTVVDAARAEQLDDEALLELVEEMSEEQAERILRLGDAEVDQ</sequence>
<dbReference type="SUPFAM" id="SSF56801">
    <property type="entry name" value="Acetyl-CoA synthetase-like"/>
    <property type="match status" value="1"/>
</dbReference>
<dbReference type="InterPro" id="IPR010071">
    <property type="entry name" value="AA_adenyl_dom"/>
</dbReference>
<dbReference type="Pfam" id="PF13193">
    <property type="entry name" value="AMP-binding_C"/>
    <property type="match status" value="1"/>
</dbReference>
<evidence type="ECO:0000313" key="5">
    <source>
        <dbReference type="EMBL" id="ADB33172.1"/>
    </source>
</evidence>
<proteinExistence type="predicted"/>
<comment type="cofactor">
    <cofactor evidence="1">
        <name>pantetheine 4'-phosphate</name>
        <dbReference type="ChEBI" id="CHEBI:47942"/>
    </cofactor>
</comment>
<dbReference type="SMART" id="SM00823">
    <property type="entry name" value="PKS_PP"/>
    <property type="match status" value="1"/>
</dbReference>
<dbReference type="Pfam" id="PF00668">
    <property type="entry name" value="Condensation"/>
    <property type="match status" value="1"/>
</dbReference>
<evidence type="ECO:0000256" key="3">
    <source>
        <dbReference type="ARBA" id="ARBA00022553"/>
    </source>
</evidence>
<dbReference type="GO" id="GO:0005737">
    <property type="term" value="C:cytoplasm"/>
    <property type="evidence" value="ECO:0007669"/>
    <property type="project" value="TreeGrafter"/>
</dbReference>
<dbReference type="PROSITE" id="PS50075">
    <property type="entry name" value="CARRIER"/>
    <property type="match status" value="1"/>
</dbReference>
<dbReference type="RefSeq" id="WP_012921726.1">
    <property type="nucleotide sequence ID" value="NC_013729.1"/>
</dbReference>
<organism evidence="5 6">
    <name type="scientific">Kribbella flavida (strain DSM 17836 / JCM 10339 / NBRC 14399)</name>
    <dbReference type="NCBI Taxonomy" id="479435"/>
    <lineage>
        <taxon>Bacteria</taxon>
        <taxon>Bacillati</taxon>
        <taxon>Actinomycetota</taxon>
        <taxon>Actinomycetes</taxon>
        <taxon>Propionibacteriales</taxon>
        <taxon>Kribbellaceae</taxon>
        <taxon>Kribbella</taxon>
    </lineage>
</organism>
<dbReference type="InterPro" id="IPR023213">
    <property type="entry name" value="CAT-like_dom_sf"/>
</dbReference>
<dbReference type="Gene3D" id="1.10.1200.10">
    <property type="entry name" value="ACP-like"/>
    <property type="match status" value="1"/>
</dbReference>
<dbReference type="FunFam" id="2.30.38.10:FF:000001">
    <property type="entry name" value="Non-ribosomal peptide synthetase PvdI"/>
    <property type="match status" value="1"/>
</dbReference>
<dbReference type="InterPro" id="IPR009081">
    <property type="entry name" value="PP-bd_ACP"/>
</dbReference>
<dbReference type="SUPFAM" id="SSF52777">
    <property type="entry name" value="CoA-dependent acyltransferases"/>
    <property type="match status" value="2"/>
</dbReference>
<dbReference type="Proteomes" id="UP000007967">
    <property type="component" value="Chromosome"/>
</dbReference>
<dbReference type="PROSITE" id="PS00012">
    <property type="entry name" value="PHOSPHOPANTETHEINE"/>
    <property type="match status" value="1"/>
</dbReference>
<name>D2PSN4_KRIFD</name>
<dbReference type="Gene3D" id="3.30.559.10">
    <property type="entry name" value="Chloramphenicol acetyltransferase-like domain"/>
    <property type="match status" value="1"/>
</dbReference>
<dbReference type="GO" id="GO:0044550">
    <property type="term" value="P:secondary metabolite biosynthetic process"/>
    <property type="evidence" value="ECO:0007669"/>
    <property type="project" value="TreeGrafter"/>
</dbReference>
<dbReference type="InterPro" id="IPR006162">
    <property type="entry name" value="Ppantetheine_attach_site"/>
</dbReference>
<evidence type="ECO:0000259" key="4">
    <source>
        <dbReference type="PROSITE" id="PS50075"/>
    </source>
</evidence>
<dbReference type="HOGENOM" id="CLU_000022_2_4_11"/>
<dbReference type="OrthoDB" id="9803968at2"/>
<dbReference type="PANTHER" id="PTHR45527:SF1">
    <property type="entry name" value="FATTY ACID SYNTHASE"/>
    <property type="match status" value="1"/>
</dbReference>
<dbReference type="InterPro" id="IPR020845">
    <property type="entry name" value="AMP-binding_CS"/>
</dbReference>
<dbReference type="GO" id="GO:0003824">
    <property type="term" value="F:catalytic activity"/>
    <property type="evidence" value="ECO:0007669"/>
    <property type="project" value="InterPro"/>
</dbReference>
<keyword evidence="2" id="KW-0596">Phosphopantetheine</keyword>
<keyword evidence="6" id="KW-1185">Reference proteome</keyword>
<protein>
    <submittedName>
        <fullName evidence="5">Amino acid adenylation domain protein</fullName>
    </submittedName>
</protein>
<feature type="domain" description="Carrier" evidence="4">
    <location>
        <begin position="955"/>
        <end position="1031"/>
    </location>
</feature>
<accession>D2PSN4</accession>
<dbReference type="AlphaFoldDB" id="D2PSN4"/>
<evidence type="ECO:0000256" key="2">
    <source>
        <dbReference type="ARBA" id="ARBA00022450"/>
    </source>
</evidence>
<dbReference type="FunFam" id="3.40.50.980:FF:000001">
    <property type="entry name" value="Non-ribosomal peptide synthetase"/>
    <property type="match status" value="1"/>
</dbReference>
<dbReference type="Gene3D" id="3.40.50.12780">
    <property type="entry name" value="N-terminal domain of ligase-like"/>
    <property type="match status" value="1"/>
</dbReference>
<dbReference type="GO" id="GO:0043041">
    <property type="term" value="P:amino acid activation for nonribosomal peptide biosynthetic process"/>
    <property type="evidence" value="ECO:0007669"/>
    <property type="project" value="TreeGrafter"/>
</dbReference>
<dbReference type="InterPro" id="IPR020806">
    <property type="entry name" value="PKS_PP-bd"/>
</dbReference>
<dbReference type="InterPro" id="IPR042099">
    <property type="entry name" value="ANL_N_sf"/>
</dbReference>
<dbReference type="STRING" id="479435.Kfla_4125"/>
<evidence type="ECO:0000313" key="6">
    <source>
        <dbReference type="Proteomes" id="UP000007967"/>
    </source>
</evidence>
<dbReference type="InterPro" id="IPR025110">
    <property type="entry name" value="AMP-bd_C"/>
</dbReference>